<comment type="caution">
    <text evidence="2">The sequence shown here is derived from an EMBL/GenBank/DDBJ whole genome shotgun (WGS) entry which is preliminary data.</text>
</comment>
<keyword evidence="1" id="KW-0732">Signal</keyword>
<dbReference type="RefSeq" id="WP_145669944.1">
    <property type="nucleotide sequence ID" value="NZ_VIWO01000003.1"/>
</dbReference>
<reference evidence="2 3" key="1">
    <citation type="submission" date="2019-06" db="EMBL/GenBank/DDBJ databases">
        <title>Sorghum-associated microbial communities from plants grown in Nebraska, USA.</title>
        <authorList>
            <person name="Schachtman D."/>
        </authorList>
    </citation>
    <scope>NUCLEOTIDE SEQUENCE [LARGE SCALE GENOMIC DNA]</scope>
    <source>
        <strain evidence="2 3">1209</strain>
    </source>
</reference>
<feature type="signal peptide" evidence="1">
    <location>
        <begin position="1"/>
        <end position="22"/>
    </location>
</feature>
<dbReference type="EMBL" id="VIWO01000003">
    <property type="protein sequence ID" value="TWF41704.1"/>
    <property type="molecule type" value="Genomic_DNA"/>
</dbReference>
<name>A0A561PUA8_9BACT</name>
<evidence type="ECO:0000313" key="2">
    <source>
        <dbReference type="EMBL" id="TWF41704.1"/>
    </source>
</evidence>
<evidence type="ECO:0000256" key="1">
    <source>
        <dbReference type="SAM" id="SignalP"/>
    </source>
</evidence>
<gene>
    <name evidence="2" type="ORF">FHW36_103508</name>
</gene>
<dbReference type="Proteomes" id="UP000320811">
    <property type="component" value="Unassembled WGS sequence"/>
</dbReference>
<sequence>MKIVKFAMAATAAFVGLATAYAANHRIDYTYVNLLNNGTYTKLTTTYDAANCASSSTRICAYSSPVDFGAGVTPTATQILAAGGSVKTNVNKIYLP</sequence>
<dbReference type="AlphaFoldDB" id="A0A561PUA8"/>
<protein>
    <submittedName>
        <fullName evidence="2">Uncharacterized protein</fullName>
    </submittedName>
</protein>
<accession>A0A561PUA8</accession>
<evidence type="ECO:0000313" key="3">
    <source>
        <dbReference type="Proteomes" id="UP000320811"/>
    </source>
</evidence>
<organism evidence="2 3">
    <name type="scientific">Chitinophaga polysaccharea</name>
    <dbReference type="NCBI Taxonomy" id="1293035"/>
    <lineage>
        <taxon>Bacteria</taxon>
        <taxon>Pseudomonadati</taxon>
        <taxon>Bacteroidota</taxon>
        <taxon>Chitinophagia</taxon>
        <taxon>Chitinophagales</taxon>
        <taxon>Chitinophagaceae</taxon>
        <taxon>Chitinophaga</taxon>
    </lineage>
</organism>
<keyword evidence="3" id="KW-1185">Reference proteome</keyword>
<proteinExistence type="predicted"/>
<feature type="chain" id="PRO_5022132543" evidence="1">
    <location>
        <begin position="23"/>
        <end position="96"/>
    </location>
</feature>